<sequence length="202" mass="22207">MAESSECFNIGSLVSCKTCFNEDLQGEVLAFDPNVKLLTLKSAASSGRTSLCDIRMVNLSYVSQVTVIREAAASPLPSLPSLNLDKLNSRAKRSIEAKQRLIQALQSGVTPDGQKLFLTICKTIEEVTWMGPNILVMSQVIITPPYLPENVREHKDSKDSNMKTLNYIKKIVDKFHKDQQSVSLNNGTNVAPVVAEVQPVSQ</sequence>
<evidence type="ECO:0000313" key="2">
    <source>
        <dbReference type="EMBL" id="KAK7072455.1"/>
    </source>
</evidence>
<dbReference type="CDD" id="cd01735">
    <property type="entry name" value="LSm12_N"/>
    <property type="match status" value="1"/>
</dbReference>
<proteinExistence type="predicted"/>
<dbReference type="EMBL" id="JAXCGZ010013476">
    <property type="protein sequence ID" value="KAK7072455.1"/>
    <property type="molecule type" value="Genomic_DNA"/>
</dbReference>
<comment type="caution">
    <text evidence="2">The sequence shown here is derived from an EMBL/GenBank/DDBJ whole genome shotgun (WGS) entry which is preliminary data.</text>
</comment>
<feature type="domain" description="AD" evidence="1">
    <location>
        <begin position="80"/>
        <end position="180"/>
    </location>
</feature>
<dbReference type="PROSITE" id="PS52001">
    <property type="entry name" value="AD"/>
    <property type="match status" value="1"/>
</dbReference>
<dbReference type="Pfam" id="PF21166">
    <property type="entry name" value="LSM12_LSM"/>
    <property type="match status" value="1"/>
</dbReference>
<gene>
    <name evidence="2" type="primary">LSM12</name>
    <name evidence="2" type="ORF">SK128_000376</name>
</gene>
<dbReference type="InterPro" id="IPR047574">
    <property type="entry name" value="AD"/>
</dbReference>
<keyword evidence="3" id="KW-1185">Reference proteome</keyword>
<dbReference type="InterPro" id="IPR019181">
    <property type="entry name" value="LSM12_ABD"/>
</dbReference>
<evidence type="ECO:0000313" key="3">
    <source>
        <dbReference type="Proteomes" id="UP001381693"/>
    </source>
</evidence>
<dbReference type="AlphaFoldDB" id="A0AAN8X5E9"/>
<evidence type="ECO:0000259" key="1">
    <source>
        <dbReference type="PROSITE" id="PS52001"/>
    </source>
</evidence>
<dbReference type="SMART" id="SM00995">
    <property type="entry name" value="AD"/>
    <property type="match status" value="1"/>
</dbReference>
<organism evidence="2 3">
    <name type="scientific">Halocaridina rubra</name>
    <name type="common">Hawaiian red shrimp</name>
    <dbReference type="NCBI Taxonomy" id="373956"/>
    <lineage>
        <taxon>Eukaryota</taxon>
        <taxon>Metazoa</taxon>
        <taxon>Ecdysozoa</taxon>
        <taxon>Arthropoda</taxon>
        <taxon>Crustacea</taxon>
        <taxon>Multicrustacea</taxon>
        <taxon>Malacostraca</taxon>
        <taxon>Eumalacostraca</taxon>
        <taxon>Eucarida</taxon>
        <taxon>Decapoda</taxon>
        <taxon>Pleocyemata</taxon>
        <taxon>Caridea</taxon>
        <taxon>Atyoidea</taxon>
        <taxon>Atyidae</taxon>
        <taxon>Halocaridina</taxon>
    </lineage>
</organism>
<dbReference type="Proteomes" id="UP001381693">
    <property type="component" value="Unassembled WGS sequence"/>
</dbReference>
<accession>A0AAN8X5E9</accession>
<dbReference type="InterPro" id="IPR039683">
    <property type="entry name" value="Lsm12-like"/>
</dbReference>
<dbReference type="PANTHER" id="PTHR13542">
    <property type="entry name" value="LSM12 HOMOLOG"/>
    <property type="match status" value="1"/>
</dbReference>
<dbReference type="InterPro" id="IPR048478">
    <property type="entry name" value="LSM12_LSM"/>
</dbReference>
<protein>
    <submittedName>
        <fullName evidence="2">Protein with role in RNA processing</fullName>
    </submittedName>
</protein>
<name>A0AAN8X5E9_HALRR</name>
<dbReference type="Pfam" id="PF09793">
    <property type="entry name" value="AD"/>
    <property type="match status" value="1"/>
</dbReference>
<reference evidence="2 3" key="1">
    <citation type="submission" date="2023-11" db="EMBL/GenBank/DDBJ databases">
        <title>Halocaridina rubra genome assembly.</title>
        <authorList>
            <person name="Smith C."/>
        </authorList>
    </citation>
    <scope>NUCLEOTIDE SEQUENCE [LARGE SCALE GENOMIC DNA]</scope>
    <source>
        <strain evidence="2">EP-1</strain>
        <tissue evidence="2">Whole</tissue>
    </source>
</reference>